<dbReference type="Proteomes" id="UP001175000">
    <property type="component" value="Unassembled WGS sequence"/>
</dbReference>
<name>A0AA39WEU3_9PEZI</name>
<evidence type="ECO:0000313" key="2">
    <source>
        <dbReference type="Proteomes" id="UP001175000"/>
    </source>
</evidence>
<organism evidence="1 2">
    <name type="scientific">Immersiella caudata</name>
    <dbReference type="NCBI Taxonomy" id="314043"/>
    <lineage>
        <taxon>Eukaryota</taxon>
        <taxon>Fungi</taxon>
        <taxon>Dikarya</taxon>
        <taxon>Ascomycota</taxon>
        <taxon>Pezizomycotina</taxon>
        <taxon>Sordariomycetes</taxon>
        <taxon>Sordariomycetidae</taxon>
        <taxon>Sordariales</taxon>
        <taxon>Lasiosphaeriaceae</taxon>
        <taxon>Immersiella</taxon>
    </lineage>
</organism>
<dbReference type="AlphaFoldDB" id="A0AA39WEU3"/>
<evidence type="ECO:0000313" key="1">
    <source>
        <dbReference type="EMBL" id="KAK0614088.1"/>
    </source>
</evidence>
<sequence>MPPVNPPASSQPRSDLQVILSSALDMASVQNTLCDDILYALSEANGTPLLGTEADLEEKRKRLWALVFDSWNTNSTFHHPGTIAAKRLQHSAIIVGTFTQDHPPSTEAQKAAKRKSFADTIVIPTAPAVRRAGQPVYIRPNVNMHEFSVVWQLTDGRGRTIQPEYFAYHPGITPESARADSMVHWDRNEVIRVCSFNRLLAVY</sequence>
<keyword evidence="2" id="KW-1185">Reference proteome</keyword>
<comment type="caution">
    <text evidence="1">The sequence shown here is derived from an EMBL/GenBank/DDBJ whole genome shotgun (WGS) entry which is preliminary data.</text>
</comment>
<reference evidence="1" key="1">
    <citation type="submission" date="2023-06" db="EMBL/GenBank/DDBJ databases">
        <title>Genome-scale phylogeny and comparative genomics of the fungal order Sordariales.</title>
        <authorList>
            <consortium name="Lawrence Berkeley National Laboratory"/>
            <person name="Hensen N."/>
            <person name="Bonometti L."/>
            <person name="Westerberg I."/>
            <person name="Brannstrom I.O."/>
            <person name="Guillou S."/>
            <person name="Cros-Aarteil S."/>
            <person name="Calhoun S."/>
            <person name="Haridas S."/>
            <person name="Kuo A."/>
            <person name="Mondo S."/>
            <person name="Pangilinan J."/>
            <person name="Riley R."/>
            <person name="Labutti K."/>
            <person name="Andreopoulos B."/>
            <person name="Lipzen A."/>
            <person name="Chen C."/>
            <person name="Yanf M."/>
            <person name="Daum C."/>
            <person name="Ng V."/>
            <person name="Clum A."/>
            <person name="Steindorff A."/>
            <person name="Ohm R."/>
            <person name="Martin F."/>
            <person name="Silar P."/>
            <person name="Natvig D."/>
            <person name="Lalanne C."/>
            <person name="Gautier V."/>
            <person name="Ament-Velasquez S.L."/>
            <person name="Kruys A."/>
            <person name="Hutchinson M.I."/>
            <person name="Powell A.J."/>
            <person name="Barry K."/>
            <person name="Miller A.N."/>
            <person name="Grigoriev I.V."/>
            <person name="Debuchy R."/>
            <person name="Gladieux P."/>
            <person name="Thoren M.H."/>
            <person name="Johannesson H."/>
        </authorList>
    </citation>
    <scope>NUCLEOTIDE SEQUENCE</scope>
    <source>
        <strain evidence="1">CBS 606.72</strain>
    </source>
</reference>
<protein>
    <submittedName>
        <fullName evidence="1">Uncharacterized protein</fullName>
    </submittedName>
</protein>
<accession>A0AA39WEU3</accession>
<gene>
    <name evidence="1" type="ORF">B0T14DRAFT_499436</name>
</gene>
<proteinExistence type="predicted"/>
<dbReference type="EMBL" id="JAULSU010000006">
    <property type="protein sequence ID" value="KAK0614088.1"/>
    <property type="molecule type" value="Genomic_DNA"/>
</dbReference>